<organism evidence="11">
    <name type="scientific">Roseihalotalea indica</name>
    <dbReference type="NCBI Taxonomy" id="2867963"/>
    <lineage>
        <taxon>Bacteria</taxon>
        <taxon>Pseudomonadati</taxon>
        <taxon>Bacteroidota</taxon>
        <taxon>Cytophagia</taxon>
        <taxon>Cytophagales</taxon>
        <taxon>Catalimonadaceae</taxon>
        <taxon>Roseihalotalea</taxon>
    </lineage>
</organism>
<dbReference type="GO" id="GO:0003723">
    <property type="term" value="F:RNA binding"/>
    <property type="evidence" value="ECO:0007669"/>
    <property type="project" value="InterPro"/>
</dbReference>
<keyword evidence="5 8" id="KW-0547">Nucleotide-binding</keyword>
<dbReference type="FunFam" id="3.40.1160.10:FF:000040">
    <property type="entry name" value="Glutamate 5-kinase"/>
    <property type="match status" value="1"/>
</dbReference>
<keyword evidence="4 8" id="KW-0808">Transferase</keyword>
<dbReference type="Gene3D" id="3.40.1160.10">
    <property type="entry name" value="Acetylglutamate kinase-like"/>
    <property type="match status" value="1"/>
</dbReference>
<dbReference type="InterPro" id="IPR001048">
    <property type="entry name" value="Asp/Glu/Uridylate_kinase"/>
</dbReference>
<keyword evidence="6 8" id="KW-0418">Kinase</keyword>
<dbReference type="InterPro" id="IPR041739">
    <property type="entry name" value="G5K_ProB"/>
</dbReference>
<keyword evidence="2 8" id="KW-0028">Amino-acid biosynthesis</keyword>
<dbReference type="InterPro" id="IPR001057">
    <property type="entry name" value="Glu/AcGlu_kinase"/>
</dbReference>
<feature type="domain" description="Aspartate/glutamate/uridylate kinase" evidence="9">
    <location>
        <begin position="16"/>
        <end position="242"/>
    </location>
</feature>
<dbReference type="Pfam" id="PF00696">
    <property type="entry name" value="AA_kinase"/>
    <property type="match status" value="1"/>
</dbReference>
<reference evidence="11" key="2">
    <citation type="journal article" date="2024" name="Antonie Van Leeuwenhoek">
        <title>Roseihalotalea indica gen. nov., sp. nov., a halophilic Bacteroidetes from mesopelagic Southwest Indian Ocean with higher carbohydrate metabolic potential.</title>
        <authorList>
            <person name="Chen B."/>
            <person name="Zhang M."/>
            <person name="Lin D."/>
            <person name="Ye J."/>
            <person name="Tang K."/>
        </authorList>
    </citation>
    <scope>NUCLEOTIDE SEQUENCE</scope>
    <source>
        <strain evidence="11">TK19036</strain>
    </source>
</reference>
<dbReference type="InterPro" id="IPR005715">
    <property type="entry name" value="Glu_5kinase/COase_Synthase"/>
</dbReference>
<dbReference type="InterPro" id="IPR036393">
    <property type="entry name" value="AceGlu_kinase-like_sf"/>
</dbReference>
<dbReference type="NCBIfam" id="TIGR01027">
    <property type="entry name" value="proB"/>
    <property type="match status" value="1"/>
</dbReference>
<feature type="binding site" evidence="8">
    <location>
        <position position="59"/>
    </location>
    <ligand>
        <name>substrate</name>
    </ligand>
</feature>
<evidence type="ECO:0000256" key="8">
    <source>
        <dbReference type="HAMAP-Rule" id="MF_00456"/>
    </source>
</evidence>
<comment type="similarity">
    <text evidence="8">Belongs to the glutamate 5-kinase family.</text>
</comment>
<dbReference type="SUPFAM" id="SSF88697">
    <property type="entry name" value="PUA domain-like"/>
    <property type="match status" value="1"/>
</dbReference>
<dbReference type="PROSITE" id="PS50890">
    <property type="entry name" value="PUA"/>
    <property type="match status" value="1"/>
</dbReference>
<keyword evidence="3 8" id="KW-0641">Proline biosynthesis</keyword>
<evidence type="ECO:0000256" key="6">
    <source>
        <dbReference type="ARBA" id="ARBA00022777"/>
    </source>
</evidence>
<keyword evidence="7 8" id="KW-0067">ATP-binding</keyword>
<dbReference type="InterPro" id="IPR011529">
    <property type="entry name" value="Glu_5kinase"/>
</dbReference>
<dbReference type="Gene3D" id="2.30.130.10">
    <property type="entry name" value="PUA domain"/>
    <property type="match status" value="1"/>
</dbReference>
<comment type="catalytic activity">
    <reaction evidence="8">
        <text>L-glutamate + ATP = L-glutamyl 5-phosphate + ADP</text>
        <dbReference type="Rhea" id="RHEA:14877"/>
        <dbReference type="ChEBI" id="CHEBI:29985"/>
        <dbReference type="ChEBI" id="CHEBI:30616"/>
        <dbReference type="ChEBI" id="CHEBI:58274"/>
        <dbReference type="ChEBI" id="CHEBI:456216"/>
        <dbReference type="EC" id="2.7.2.11"/>
    </reaction>
</comment>
<dbReference type="GO" id="GO:0004349">
    <property type="term" value="F:glutamate 5-kinase activity"/>
    <property type="evidence" value="ECO:0007669"/>
    <property type="project" value="UniProtKB-UniRule"/>
</dbReference>
<dbReference type="GO" id="GO:0055129">
    <property type="term" value="P:L-proline biosynthetic process"/>
    <property type="evidence" value="ECO:0007669"/>
    <property type="project" value="UniProtKB-UniRule"/>
</dbReference>
<feature type="binding site" evidence="8">
    <location>
        <position position="19"/>
    </location>
    <ligand>
        <name>ATP</name>
        <dbReference type="ChEBI" id="CHEBI:30616"/>
    </ligand>
</feature>
<gene>
    <name evidence="8 11" type="primary">proB</name>
    <name evidence="11" type="ORF">K4G66_29960</name>
</gene>
<feature type="binding site" evidence="8">
    <location>
        <position position="158"/>
    </location>
    <ligand>
        <name>substrate</name>
    </ligand>
</feature>
<dbReference type="PANTHER" id="PTHR43654">
    <property type="entry name" value="GLUTAMATE 5-KINASE"/>
    <property type="match status" value="1"/>
</dbReference>
<dbReference type="GO" id="GO:0005524">
    <property type="term" value="F:ATP binding"/>
    <property type="evidence" value="ECO:0007669"/>
    <property type="project" value="UniProtKB-KW"/>
</dbReference>
<dbReference type="AlphaFoldDB" id="A0AA49GKJ7"/>
<evidence type="ECO:0000259" key="9">
    <source>
        <dbReference type="Pfam" id="PF00696"/>
    </source>
</evidence>
<comment type="function">
    <text evidence="8">Catalyzes the transfer of a phosphate group to glutamate to form L-glutamate 5-phosphate.</text>
</comment>
<comment type="caution">
    <text evidence="8">Lacks conserved residue(s) required for the propagation of feature annotation.</text>
</comment>
<evidence type="ECO:0000256" key="7">
    <source>
        <dbReference type="ARBA" id="ARBA00022840"/>
    </source>
</evidence>
<sequence length="367" mass="40097">MHGKGIFAQKVHHPALVIKIGSNVLARPDGSLNLSLLRSLVRQITSIRQAGYNVLLVSSGAVTAGRKNVNPLPKTDTVTQRQVLAAVGQAQLMQVYTKLFGKHETTCAQILVTKEDFRSRRHYLNIRNCLTGILQHSVLPIINENDVVSVTELMFTDNDELAGLLASMMNAQRLIILTNVDGIYDQPPSQPGAQLLQQITPNQPLEAQISAEKSDFGRGGMRTKSRIARKLANLGVAVHIANGSTPGVLEKIIADKSVGTHFLPKKKASPIKRWLGQSEDAQKGSIHVNEGAYQALTQPERATSLLMVGVIQVDGNFAKSEVVQLKYKNEVFGLGKTYYSAAQARELMGQAGKKPIIHYDHLYLDGN</sequence>
<dbReference type="InterPro" id="IPR015947">
    <property type="entry name" value="PUA-like_sf"/>
</dbReference>
<feature type="domain" description="PUA" evidence="10">
    <location>
        <begin position="284"/>
        <end position="355"/>
    </location>
</feature>
<dbReference type="EC" id="2.7.2.11" evidence="8"/>
<dbReference type="EMBL" id="CP120682">
    <property type="protein sequence ID" value="WKN36590.1"/>
    <property type="molecule type" value="Genomic_DNA"/>
</dbReference>
<protein>
    <recommendedName>
        <fullName evidence="8">Glutamate 5-kinase</fullName>
        <ecNumber evidence="8">2.7.2.11</ecNumber>
    </recommendedName>
    <alternativeName>
        <fullName evidence="8">Gamma-glutamyl kinase</fullName>
        <shortName evidence="8">GK</shortName>
    </alternativeName>
</protein>
<comment type="subcellular location">
    <subcellularLocation>
        <location evidence="8">Cytoplasm</location>
    </subcellularLocation>
</comment>
<evidence type="ECO:0000256" key="2">
    <source>
        <dbReference type="ARBA" id="ARBA00022605"/>
    </source>
</evidence>
<evidence type="ECO:0000256" key="4">
    <source>
        <dbReference type="ARBA" id="ARBA00022679"/>
    </source>
</evidence>
<evidence type="ECO:0000256" key="5">
    <source>
        <dbReference type="ARBA" id="ARBA00022741"/>
    </source>
</evidence>
<dbReference type="PIRSF" id="PIRSF000729">
    <property type="entry name" value="GK"/>
    <property type="match status" value="1"/>
</dbReference>
<dbReference type="CDD" id="cd21157">
    <property type="entry name" value="PUA_G5K"/>
    <property type="match status" value="1"/>
</dbReference>
<dbReference type="CDD" id="cd04242">
    <property type="entry name" value="AAK_G5K_ProB"/>
    <property type="match status" value="1"/>
</dbReference>
<comment type="pathway">
    <text evidence="8">Amino-acid biosynthesis; L-proline biosynthesis; L-glutamate 5-semialdehyde from L-glutamate: step 1/2.</text>
</comment>
<dbReference type="GO" id="GO:0005829">
    <property type="term" value="C:cytosol"/>
    <property type="evidence" value="ECO:0007669"/>
    <property type="project" value="TreeGrafter"/>
</dbReference>
<dbReference type="HAMAP" id="MF_00456">
    <property type="entry name" value="ProB"/>
    <property type="match status" value="1"/>
</dbReference>
<evidence type="ECO:0000256" key="3">
    <source>
        <dbReference type="ARBA" id="ARBA00022650"/>
    </source>
</evidence>
<accession>A0AA49GKJ7</accession>
<keyword evidence="1 8" id="KW-0963">Cytoplasm</keyword>
<reference evidence="11" key="1">
    <citation type="journal article" date="2023" name="Comput. Struct. Biotechnol. J.">
        <title>Discovery of a novel marine Bacteroidetes with a rich repertoire of carbohydrate-active enzymes.</title>
        <authorList>
            <person name="Chen B."/>
            <person name="Liu G."/>
            <person name="Chen Q."/>
            <person name="Wang H."/>
            <person name="Liu L."/>
            <person name="Tang K."/>
        </authorList>
    </citation>
    <scope>NUCLEOTIDE SEQUENCE</scope>
    <source>
        <strain evidence="11">TK19036</strain>
    </source>
</reference>
<dbReference type="SUPFAM" id="SSF53633">
    <property type="entry name" value="Carbamate kinase-like"/>
    <property type="match status" value="1"/>
</dbReference>
<dbReference type="InterPro" id="IPR036974">
    <property type="entry name" value="PUA_sf"/>
</dbReference>
<proteinExistence type="inferred from homology"/>
<dbReference type="Pfam" id="PF01472">
    <property type="entry name" value="PUA"/>
    <property type="match status" value="1"/>
</dbReference>
<evidence type="ECO:0000256" key="1">
    <source>
        <dbReference type="ARBA" id="ARBA00022490"/>
    </source>
</evidence>
<feature type="binding site" evidence="8">
    <location>
        <position position="146"/>
    </location>
    <ligand>
        <name>substrate</name>
    </ligand>
</feature>
<dbReference type="PANTHER" id="PTHR43654:SF1">
    <property type="entry name" value="ISOPENTENYL PHOSPHATE KINASE"/>
    <property type="match status" value="1"/>
</dbReference>
<dbReference type="InterPro" id="IPR002478">
    <property type="entry name" value="PUA"/>
</dbReference>
<evidence type="ECO:0000313" key="11">
    <source>
        <dbReference type="EMBL" id="WKN36590.1"/>
    </source>
</evidence>
<evidence type="ECO:0000259" key="10">
    <source>
        <dbReference type="Pfam" id="PF01472"/>
    </source>
</evidence>
<name>A0AA49GKJ7_9BACT</name>
<dbReference type="PRINTS" id="PR00474">
    <property type="entry name" value="GLU5KINASE"/>
</dbReference>